<dbReference type="Proteomes" id="UP000694941">
    <property type="component" value="Unplaced"/>
</dbReference>
<gene>
    <name evidence="3" type="primary">LOC106463762</name>
</gene>
<evidence type="ECO:0000313" key="2">
    <source>
        <dbReference type="Proteomes" id="UP000694941"/>
    </source>
</evidence>
<keyword evidence="2" id="KW-1185">Reference proteome</keyword>
<organism evidence="2 3">
    <name type="scientific">Limulus polyphemus</name>
    <name type="common">Atlantic horseshoe crab</name>
    <dbReference type="NCBI Taxonomy" id="6850"/>
    <lineage>
        <taxon>Eukaryota</taxon>
        <taxon>Metazoa</taxon>
        <taxon>Ecdysozoa</taxon>
        <taxon>Arthropoda</taxon>
        <taxon>Chelicerata</taxon>
        <taxon>Merostomata</taxon>
        <taxon>Xiphosura</taxon>
        <taxon>Limulidae</taxon>
        <taxon>Limulus</taxon>
    </lineage>
</organism>
<evidence type="ECO:0000313" key="3">
    <source>
        <dbReference type="RefSeq" id="XP_022247058.1"/>
    </source>
</evidence>
<protein>
    <submittedName>
        <fullName evidence="3">Palmitoleoyl-protein carboxylesterase NOTUM-like</fullName>
    </submittedName>
</protein>
<dbReference type="RefSeq" id="XP_022247058.1">
    <property type="nucleotide sequence ID" value="XM_022391350.1"/>
</dbReference>
<accession>A0ABM1STV2</accession>
<dbReference type="Pfam" id="PF03283">
    <property type="entry name" value="PAE"/>
    <property type="match status" value="1"/>
</dbReference>
<sequence>MLAWESRTMYEYCSTGFVLKKNFKKHECGISPHEQRKKVVVKHFSTMITTRANVSIVVRCHTWPSAYKSENEKHILSQFSFLIVFLLINSFQVTCSPLSEFLVPQSEKREISFNPSELAKIGSPAVGLEVIKQLAQALHGCGVQGTPSMRRVYLSNETATCNDGTPAGYYLRKSHSSKRWLMFLEGGWYCFDQRSCLSRYLNMRSLMSSEKWPETRRVGGIMSDDPEENPYWWNANHVYIPYCSSDTWSGASPATSNDAFAFLGAQIILEVIKDLLPRGLSDGDVLLLAGSSAGGAGVLVNLDRVADTLKSLNAGVEVRGLVDSGWFLDNEPYKPMECFDPHTCAPVEAIKQGIRLWNGQVPERCKADYDPEEHWRCYFGYRIYRTLKTPVFVFQWLFDEAQMTADNVVAPATKAQWDYIHNMGKELRRTLQNVS</sequence>
<dbReference type="PANTHER" id="PTHR21562:SF122">
    <property type="entry name" value="PALMITOLEOYL-PROTEIN CARBOXYLESTERASE NOTUM"/>
    <property type="match status" value="1"/>
</dbReference>
<evidence type="ECO:0000256" key="1">
    <source>
        <dbReference type="ARBA" id="ARBA00010213"/>
    </source>
</evidence>
<dbReference type="GeneID" id="106463762"/>
<dbReference type="PANTHER" id="PTHR21562">
    <property type="entry name" value="NOTUM-RELATED"/>
    <property type="match status" value="1"/>
</dbReference>
<proteinExistence type="inferred from homology"/>
<reference evidence="3" key="1">
    <citation type="submission" date="2025-08" db="UniProtKB">
        <authorList>
            <consortium name="RefSeq"/>
        </authorList>
    </citation>
    <scope>IDENTIFICATION</scope>
    <source>
        <tissue evidence="3">Muscle</tissue>
    </source>
</reference>
<dbReference type="InterPro" id="IPR004963">
    <property type="entry name" value="PAE/NOTUM"/>
</dbReference>
<name>A0ABM1STV2_LIMPO</name>
<comment type="similarity">
    <text evidence="1">Belongs to the pectinacetylesterase family. Notum subfamily.</text>
</comment>